<dbReference type="AlphaFoldDB" id="A0AAE4ZDJ6"/>
<comment type="caution">
    <text evidence="8">The sequence shown here is derived from an EMBL/GenBank/DDBJ whole genome shotgun (WGS) entry which is preliminary data.</text>
</comment>
<dbReference type="InterPro" id="IPR002052">
    <property type="entry name" value="DNA_methylase_N6_adenine_CS"/>
</dbReference>
<evidence type="ECO:0000313" key="9">
    <source>
        <dbReference type="Proteomes" id="UP000702544"/>
    </source>
</evidence>
<dbReference type="PANTHER" id="PTHR33841">
    <property type="entry name" value="DNA METHYLTRANSFERASE YEEA-RELATED"/>
    <property type="match status" value="1"/>
</dbReference>
<dbReference type="Gene3D" id="3.40.50.150">
    <property type="entry name" value="Vaccinia Virus protein VP39"/>
    <property type="match status" value="1"/>
</dbReference>
<dbReference type="PROSITE" id="PS00092">
    <property type="entry name" value="N6_MTASE"/>
    <property type="match status" value="1"/>
</dbReference>
<name>A0AAE4ZDJ6_9BACT</name>
<dbReference type="EMBL" id="JAACAK010000130">
    <property type="protein sequence ID" value="NIR76540.1"/>
    <property type="molecule type" value="Genomic_DNA"/>
</dbReference>
<evidence type="ECO:0000256" key="5">
    <source>
        <dbReference type="ARBA" id="ARBA00022691"/>
    </source>
</evidence>
<dbReference type="Proteomes" id="UP000702544">
    <property type="component" value="Unassembled WGS sequence"/>
</dbReference>
<keyword evidence="4" id="KW-0808">Transferase</keyword>
<keyword evidence="5" id="KW-0949">S-adenosyl-L-methionine</keyword>
<dbReference type="SUPFAM" id="SSF53335">
    <property type="entry name" value="S-adenosyl-L-methionine-dependent methyltransferases"/>
    <property type="match status" value="1"/>
</dbReference>
<comment type="catalytic activity">
    <reaction evidence="6">
        <text>a 2'-deoxyadenosine in DNA + S-adenosyl-L-methionine = an N(6)-methyl-2'-deoxyadenosine in DNA + S-adenosyl-L-homocysteine + H(+)</text>
        <dbReference type="Rhea" id="RHEA:15197"/>
        <dbReference type="Rhea" id="RHEA-COMP:12418"/>
        <dbReference type="Rhea" id="RHEA-COMP:12419"/>
        <dbReference type="ChEBI" id="CHEBI:15378"/>
        <dbReference type="ChEBI" id="CHEBI:57856"/>
        <dbReference type="ChEBI" id="CHEBI:59789"/>
        <dbReference type="ChEBI" id="CHEBI:90615"/>
        <dbReference type="ChEBI" id="CHEBI:90616"/>
        <dbReference type="EC" id="2.1.1.72"/>
    </reaction>
</comment>
<dbReference type="GO" id="GO:0032259">
    <property type="term" value="P:methylation"/>
    <property type="evidence" value="ECO:0007669"/>
    <property type="project" value="UniProtKB-KW"/>
</dbReference>
<evidence type="ECO:0000259" key="7">
    <source>
        <dbReference type="Pfam" id="PF07669"/>
    </source>
</evidence>
<accession>A0AAE4ZDJ6</accession>
<feature type="domain" description="Type II methyltransferase M.TaqI-like" evidence="7">
    <location>
        <begin position="450"/>
        <end position="747"/>
    </location>
</feature>
<keyword evidence="3" id="KW-0489">Methyltransferase</keyword>
<reference evidence="8 9" key="1">
    <citation type="submission" date="2020-01" db="EMBL/GenBank/DDBJ databases">
        <title>Genomes assembled from Gulf of Kutch pelagic sediment metagenomes.</title>
        <authorList>
            <person name="Chandrashekar M."/>
            <person name="Mahajan M.S."/>
            <person name="Dave K.J."/>
            <person name="Vatsa P."/>
            <person name="Nathani N.M."/>
        </authorList>
    </citation>
    <scope>NUCLEOTIDE SEQUENCE [LARGE SCALE GENOMIC DNA]</scope>
    <source>
        <strain evidence="8">KS3-K002</strain>
    </source>
</reference>
<evidence type="ECO:0000256" key="6">
    <source>
        <dbReference type="ARBA" id="ARBA00047942"/>
    </source>
</evidence>
<organism evidence="8 9">
    <name type="scientific">Candidatus Kutchimonas denitrificans</name>
    <dbReference type="NCBI Taxonomy" id="3056748"/>
    <lineage>
        <taxon>Bacteria</taxon>
        <taxon>Pseudomonadati</taxon>
        <taxon>Gemmatimonadota</taxon>
        <taxon>Gemmatimonadia</taxon>
        <taxon>Candidatus Palauibacterales</taxon>
        <taxon>Candidatus Palauibacteraceae</taxon>
        <taxon>Candidatus Kutchimonas</taxon>
    </lineage>
</organism>
<evidence type="ECO:0000313" key="8">
    <source>
        <dbReference type="EMBL" id="NIR76540.1"/>
    </source>
</evidence>
<dbReference type="Pfam" id="PF07669">
    <property type="entry name" value="Eco57I"/>
    <property type="match status" value="1"/>
</dbReference>
<dbReference type="InterPro" id="IPR050953">
    <property type="entry name" value="N4_N6_ade-DNA_methylase"/>
</dbReference>
<evidence type="ECO:0000256" key="3">
    <source>
        <dbReference type="ARBA" id="ARBA00022603"/>
    </source>
</evidence>
<protein>
    <recommendedName>
        <fullName evidence="2">site-specific DNA-methyltransferase (adenine-specific)</fullName>
        <ecNumber evidence="2">2.1.1.72</ecNumber>
    </recommendedName>
</protein>
<evidence type="ECO:0000256" key="1">
    <source>
        <dbReference type="ARBA" id="ARBA00006594"/>
    </source>
</evidence>
<dbReference type="GO" id="GO:0009007">
    <property type="term" value="F:site-specific DNA-methyltransferase (adenine-specific) activity"/>
    <property type="evidence" value="ECO:0007669"/>
    <property type="project" value="UniProtKB-EC"/>
</dbReference>
<evidence type="ECO:0000256" key="4">
    <source>
        <dbReference type="ARBA" id="ARBA00022679"/>
    </source>
</evidence>
<comment type="similarity">
    <text evidence="1">Belongs to the N(4)/N(6)-methyltransferase family.</text>
</comment>
<proteinExistence type="inferred from homology"/>
<dbReference type="PRINTS" id="PR00507">
    <property type="entry name" value="N12N6MTFRASE"/>
</dbReference>
<dbReference type="EC" id="2.1.1.72" evidence="2"/>
<gene>
    <name evidence="8" type="ORF">GWO12_15780</name>
</gene>
<sequence length="1104" mass="122904">MLDTAELHDALSKWRSEPERLLSALGFEPMRLPVARPGLADFGLDPDDPVALEVMARRGSFVVLRAVLADGLDPEAIVRVARALYRHNPARRALLALEAPDDSRLVLASWGLGPGPFRLSKLWIDLEAPRPSELDILAELATDGGTATELALAHSRALDREGITQRFFVEFRRCRADLAEGLVGLSEDSEQDRLDLALVLLTRLLFLYFIQRKGWLAGNRAYLRDLYHRALDAGIPFYRRRLKSLFFGALNRPAARRSKTARGLGELPYLNGGLFERDPLERKHPRLDVPNECFAPVFDDLLDRYQFTLRQDQARDQDVAVDPEMLGKVFEGLMAGSTRSATGAFFTPRSLVDALVIGALAAYLSRRAGCDPVKVECILESELDTDLDDDLRARLLESLRAVRVLDPAVGSGAFLLSALHTIETLHDELEGAPADPFARLERRQELIRSCLYGVDINAAAVRLCELRLWLALIVDLEVDRIADVPPLPNLDINIRQGDALIDPIDFLIQLADLDGGALAGRTKRGFDRLKKRRAGYFHASGPSKRRSARALRRAERDLALEFLGELSGQIDARRDELRAAAGSRNLFGRRSGLTREQKKAAAALKRRKRQLYRLIGRVGQLEELPFFSFSIHFPSPDGPGAPFPVIVGNPPWVRTHHWSGLSRERLKERFRFLKDAGWRSGARMAGTGRGFGAQLDLSALFLERSLELLGEDGALGFLLPAKLVRSLSAGALRRRLLGHTRILQLEDCALATARPFEATTYPLGLVLGRGTPEPNHDVYIYFHDRLGQRTDFWLPQSELPLIGEDPESPWVLAPGDVRATFDAMRQAGPALGARPERRPHRGIFTGGNSVFVGRIIGHSTEANLARIRLGDSTVELETERLRPVLRGEDLRAWRFDIERALVWTHGPQGHPLPVLPPATASYLTGYERLLASRGDLRSGQPWWTLFRVRPHAKHRVVWRDIAPAPGAAVLPARTRFLDGHAPIICLNTVYQISAASGEDAHFLAGVLNSTVARAYLKAIAERASGGYFRFLGWTVALLPLPTRPDAAVRSAIIELSRAAHVERRMAPQYTDRLDRLVCRLYGLGPADLISLTEFDIWTSNRDGR</sequence>
<evidence type="ECO:0000256" key="2">
    <source>
        <dbReference type="ARBA" id="ARBA00011900"/>
    </source>
</evidence>
<dbReference type="GO" id="GO:0003676">
    <property type="term" value="F:nucleic acid binding"/>
    <property type="evidence" value="ECO:0007669"/>
    <property type="project" value="InterPro"/>
</dbReference>
<dbReference type="PANTHER" id="PTHR33841:SF5">
    <property type="entry name" value="DNA METHYLASE (MODIFICATION METHYLASE) (METHYLTRANSFERASE)-RELATED"/>
    <property type="match status" value="1"/>
</dbReference>
<dbReference type="InterPro" id="IPR011639">
    <property type="entry name" value="MethylTrfase_TaqI-like_dom"/>
</dbReference>
<dbReference type="InterPro" id="IPR029063">
    <property type="entry name" value="SAM-dependent_MTases_sf"/>
</dbReference>
<dbReference type="GO" id="GO:0006304">
    <property type="term" value="P:DNA modification"/>
    <property type="evidence" value="ECO:0007669"/>
    <property type="project" value="InterPro"/>
</dbReference>